<keyword evidence="7" id="KW-0862">Zinc</keyword>
<name>A0A0G1S1L3_9BACT</name>
<keyword evidence="3 7" id="KW-0694">RNA-binding</keyword>
<evidence type="ECO:0000256" key="6">
    <source>
        <dbReference type="ARBA" id="ARBA00035687"/>
    </source>
</evidence>
<dbReference type="GO" id="GO:0019843">
    <property type="term" value="F:rRNA binding"/>
    <property type="evidence" value="ECO:0007669"/>
    <property type="project" value="UniProtKB-KW"/>
</dbReference>
<evidence type="ECO:0000256" key="4">
    <source>
        <dbReference type="ARBA" id="ARBA00022980"/>
    </source>
</evidence>
<dbReference type="InterPro" id="IPR027491">
    <property type="entry name" value="Ribosomal_bL31_A"/>
</dbReference>
<dbReference type="PRINTS" id="PR01249">
    <property type="entry name" value="RIBOSOMALL31"/>
</dbReference>
<dbReference type="InterPro" id="IPR002150">
    <property type="entry name" value="Ribosomal_bL31"/>
</dbReference>
<dbReference type="EMBL" id="LCNV01000029">
    <property type="protein sequence ID" value="KKU63256.1"/>
    <property type="molecule type" value="Genomic_DNA"/>
</dbReference>
<proteinExistence type="inferred from homology"/>
<keyword evidence="2 7" id="KW-0699">rRNA-binding</keyword>
<dbReference type="NCBIfam" id="TIGR00105">
    <property type="entry name" value="L31"/>
    <property type="match status" value="1"/>
</dbReference>
<dbReference type="InterPro" id="IPR034704">
    <property type="entry name" value="Ribosomal_bL28/bL31-like_sf"/>
</dbReference>
<accession>A0A0G1S1L3</accession>
<evidence type="ECO:0000313" key="10">
    <source>
        <dbReference type="Proteomes" id="UP000034364"/>
    </source>
</evidence>
<dbReference type="GO" id="GO:0003735">
    <property type="term" value="F:structural constituent of ribosome"/>
    <property type="evidence" value="ECO:0007669"/>
    <property type="project" value="InterPro"/>
</dbReference>
<feature type="binding site" evidence="7">
    <location>
        <position position="39"/>
    </location>
    <ligand>
        <name>Zn(2+)</name>
        <dbReference type="ChEBI" id="CHEBI:29105"/>
    </ligand>
</feature>
<dbReference type="AlphaFoldDB" id="A0A0G1S1L3"/>
<comment type="similarity">
    <text evidence="1 7">Belongs to the bacterial ribosomal protein bL31 family. Type A subfamily.</text>
</comment>
<comment type="function">
    <text evidence="7">Binds the 23S rRNA.</text>
</comment>
<comment type="subunit">
    <text evidence="7">Part of the 50S ribosomal subunit.</text>
</comment>
<feature type="compositionally biased region" description="Basic and acidic residues" evidence="8">
    <location>
        <begin position="84"/>
        <end position="108"/>
    </location>
</feature>
<dbReference type="GO" id="GO:0006412">
    <property type="term" value="P:translation"/>
    <property type="evidence" value="ECO:0007669"/>
    <property type="project" value="UniProtKB-UniRule"/>
</dbReference>
<dbReference type="PANTHER" id="PTHR33280">
    <property type="entry name" value="50S RIBOSOMAL PROTEIN L31, CHLOROPLASTIC"/>
    <property type="match status" value="1"/>
</dbReference>
<gene>
    <name evidence="7" type="primary">rpmE</name>
    <name evidence="9" type="ORF">UX87_C0029G0004</name>
</gene>
<evidence type="ECO:0000256" key="2">
    <source>
        <dbReference type="ARBA" id="ARBA00022730"/>
    </source>
</evidence>
<dbReference type="Gene3D" id="4.10.830.30">
    <property type="entry name" value="Ribosomal protein L31"/>
    <property type="match status" value="1"/>
</dbReference>
<evidence type="ECO:0000256" key="3">
    <source>
        <dbReference type="ARBA" id="ARBA00022884"/>
    </source>
</evidence>
<keyword evidence="7" id="KW-0479">Metal-binding</keyword>
<dbReference type="Proteomes" id="UP000034364">
    <property type="component" value="Unassembled WGS sequence"/>
</dbReference>
<dbReference type="InterPro" id="IPR042105">
    <property type="entry name" value="Ribosomal_bL31_sf"/>
</dbReference>
<feature type="binding site" evidence="7">
    <location>
        <position position="18"/>
    </location>
    <ligand>
        <name>Zn(2+)</name>
        <dbReference type="ChEBI" id="CHEBI:29105"/>
    </ligand>
</feature>
<evidence type="ECO:0000256" key="1">
    <source>
        <dbReference type="ARBA" id="ARBA00009296"/>
    </source>
</evidence>
<evidence type="ECO:0000256" key="8">
    <source>
        <dbReference type="SAM" id="MobiDB-lite"/>
    </source>
</evidence>
<dbReference type="GO" id="GO:0005840">
    <property type="term" value="C:ribosome"/>
    <property type="evidence" value="ECO:0007669"/>
    <property type="project" value="UniProtKB-KW"/>
</dbReference>
<feature type="region of interest" description="Disordered" evidence="8">
    <location>
        <begin position="64"/>
        <end position="108"/>
    </location>
</feature>
<comment type="caution">
    <text evidence="9">The sequence shown here is derived from an EMBL/GenBank/DDBJ whole genome shotgun (WGS) entry which is preliminary data.</text>
</comment>
<evidence type="ECO:0000313" key="9">
    <source>
        <dbReference type="EMBL" id="KKU63256.1"/>
    </source>
</evidence>
<dbReference type="PROSITE" id="PS01143">
    <property type="entry name" value="RIBOSOMAL_L31"/>
    <property type="match status" value="1"/>
</dbReference>
<dbReference type="PANTHER" id="PTHR33280:SF1">
    <property type="entry name" value="LARGE RIBOSOMAL SUBUNIT PROTEIN BL31C"/>
    <property type="match status" value="1"/>
</dbReference>
<organism evidence="9 10">
    <name type="scientific">Candidatus Amesbacteria bacterium GW2011_GWA1_47_16</name>
    <dbReference type="NCBI Taxonomy" id="1618353"/>
    <lineage>
        <taxon>Bacteria</taxon>
        <taxon>Candidatus Amesiibacteriota</taxon>
    </lineage>
</organism>
<dbReference type="GO" id="GO:0046872">
    <property type="term" value="F:metal ion binding"/>
    <property type="evidence" value="ECO:0007669"/>
    <property type="project" value="UniProtKB-KW"/>
</dbReference>
<evidence type="ECO:0000256" key="5">
    <source>
        <dbReference type="ARBA" id="ARBA00023274"/>
    </source>
</evidence>
<dbReference type="Pfam" id="PF01197">
    <property type="entry name" value="Ribosomal_L31"/>
    <property type="match status" value="1"/>
</dbReference>
<dbReference type="NCBIfam" id="NF000612">
    <property type="entry name" value="PRK00019.1"/>
    <property type="match status" value="1"/>
</dbReference>
<protein>
    <recommendedName>
        <fullName evidence="6 7">Large ribosomal subunit protein bL31</fullName>
    </recommendedName>
</protein>
<comment type="cofactor">
    <cofactor evidence="7">
        <name>Zn(2+)</name>
        <dbReference type="ChEBI" id="CHEBI:29105"/>
    </cofactor>
    <text evidence="7">Binds 1 zinc ion per subunit.</text>
</comment>
<dbReference type="SUPFAM" id="SSF143800">
    <property type="entry name" value="L28p-like"/>
    <property type="match status" value="1"/>
</dbReference>
<dbReference type="PATRIC" id="fig|1618353.3.peg.876"/>
<evidence type="ECO:0000256" key="7">
    <source>
        <dbReference type="HAMAP-Rule" id="MF_00501"/>
    </source>
</evidence>
<feature type="binding site" evidence="7">
    <location>
        <position position="16"/>
    </location>
    <ligand>
        <name>Zn(2+)</name>
        <dbReference type="ChEBI" id="CHEBI:29105"/>
    </ligand>
</feature>
<keyword evidence="5 7" id="KW-0687">Ribonucleoprotein</keyword>
<keyword evidence="4 7" id="KW-0689">Ribosomal protein</keyword>
<dbReference type="GO" id="GO:1990904">
    <property type="term" value="C:ribonucleoprotein complex"/>
    <property type="evidence" value="ECO:0007669"/>
    <property type="project" value="UniProtKB-KW"/>
</dbReference>
<feature type="binding site" evidence="7">
    <location>
        <position position="36"/>
    </location>
    <ligand>
        <name>Zn(2+)</name>
        <dbReference type="ChEBI" id="CHEBI:29105"/>
    </ligand>
</feature>
<reference evidence="9 10" key="1">
    <citation type="journal article" date="2015" name="Nature">
        <title>rRNA introns, odd ribosomes, and small enigmatic genomes across a large radiation of phyla.</title>
        <authorList>
            <person name="Brown C.T."/>
            <person name="Hug L.A."/>
            <person name="Thomas B.C."/>
            <person name="Sharon I."/>
            <person name="Castelle C.J."/>
            <person name="Singh A."/>
            <person name="Wilkins M.J."/>
            <person name="Williams K.H."/>
            <person name="Banfield J.F."/>
        </authorList>
    </citation>
    <scope>NUCLEOTIDE SEQUENCE [LARGE SCALE GENOMIC DNA]</scope>
</reference>
<sequence length="108" mass="12173">MKANIHPTYYEAEVTCACGNKFTAGSTKPKIQVEICSKCHPFFTGEMRFVDTLGRVEKFQQKMASQAASGGPVLSKKARKQQKQKQEEAEEAARPKSLKEMFDRVKSR</sequence>
<dbReference type="HAMAP" id="MF_00501">
    <property type="entry name" value="Ribosomal_bL31_1"/>
    <property type="match status" value="1"/>
</dbReference>